<keyword evidence="1" id="KW-0812">Transmembrane</keyword>
<evidence type="ECO:0000256" key="1">
    <source>
        <dbReference type="SAM" id="Phobius"/>
    </source>
</evidence>
<keyword evidence="3" id="KW-1185">Reference proteome</keyword>
<evidence type="ECO:0000313" key="2">
    <source>
        <dbReference type="EMBL" id="MCL7941534.1"/>
    </source>
</evidence>
<feature type="transmembrane region" description="Helical" evidence="1">
    <location>
        <begin position="46"/>
        <end position="64"/>
    </location>
</feature>
<organism evidence="2 3">
    <name type="scientific">Halomonas gemina</name>
    <dbReference type="NCBI Taxonomy" id="2945105"/>
    <lineage>
        <taxon>Bacteria</taxon>
        <taxon>Pseudomonadati</taxon>
        <taxon>Pseudomonadota</taxon>
        <taxon>Gammaproteobacteria</taxon>
        <taxon>Oceanospirillales</taxon>
        <taxon>Halomonadaceae</taxon>
        <taxon>Halomonas</taxon>
    </lineage>
</organism>
<dbReference type="Proteomes" id="UP001165369">
    <property type="component" value="Unassembled WGS sequence"/>
</dbReference>
<evidence type="ECO:0000313" key="3">
    <source>
        <dbReference type="Proteomes" id="UP001165369"/>
    </source>
</evidence>
<feature type="transmembrane region" description="Helical" evidence="1">
    <location>
        <begin position="20"/>
        <end position="39"/>
    </location>
</feature>
<feature type="transmembrane region" description="Helical" evidence="1">
    <location>
        <begin position="76"/>
        <end position="93"/>
    </location>
</feature>
<protein>
    <submittedName>
        <fullName evidence="2">Uncharacterized protein</fullName>
    </submittedName>
</protein>
<keyword evidence="1" id="KW-1133">Transmembrane helix</keyword>
<keyword evidence="1" id="KW-0472">Membrane</keyword>
<proteinExistence type="predicted"/>
<gene>
    <name evidence="2" type="ORF">M8009_14690</name>
</gene>
<accession>A0ABT0T474</accession>
<sequence>MKSLPGRAQNTSMRLTPSSRQMIVVALACLPICFTGGLINRWEGAMLLAYHLAYTLYLILAATYHDALPAFSATLLYYFALPLTALTLAVLVMQERRRRS</sequence>
<comment type="caution">
    <text evidence="2">The sequence shown here is derived from an EMBL/GenBank/DDBJ whole genome shotgun (WGS) entry which is preliminary data.</text>
</comment>
<name>A0ABT0T474_9GAMM</name>
<dbReference type="RefSeq" id="WP_250062492.1">
    <property type="nucleotide sequence ID" value="NZ_JAMJPK010000006.1"/>
</dbReference>
<dbReference type="EMBL" id="JAMJPK010000006">
    <property type="protein sequence ID" value="MCL7941534.1"/>
    <property type="molecule type" value="Genomic_DNA"/>
</dbReference>
<reference evidence="2" key="1">
    <citation type="submission" date="2022-05" db="EMBL/GenBank/DDBJ databases">
        <title>Halomonas geminus sp. nov. and Halomonas llamarensis sp. nov. isolated from high-altitude salars of the Atacama Desert.</title>
        <authorList>
            <person name="Hintersatz C."/>
            <person name="Rojas L.A."/>
            <person name="Wei T.-S."/>
            <person name="Kutschke S."/>
            <person name="Lehmann F."/>
            <person name="Jain R."/>
            <person name="Pollmann K."/>
        </authorList>
    </citation>
    <scope>NUCLEOTIDE SEQUENCE</scope>
    <source>
        <strain evidence="2">ATCH28</strain>
    </source>
</reference>